<dbReference type="InterPro" id="IPR004883">
    <property type="entry name" value="LOB"/>
</dbReference>
<dbReference type="PROSITE" id="PS50891">
    <property type="entry name" value="LOB"/>
    <property type="match status" value="1"/>
</dbReference>
<reference evidence="5 6" key="1">
    <citation type="submission" date="2016-09" db="EMBL/GenBank/DDBJ databases">
        <title>The draft genome of Dichanthelium oligosanthes: A C3 panicoid grass species.</title>
        <authorList>
            <person name="Studer A.J."/>
            <person name="Schnable J.C."/>
            <person name="Brutnell T.P."/>
        </authorList>
    </citation>
    <scope>NUCLEOTIDE SEQUENCE [LARGE SCALE GENOMIC DNA]</scope>
    <source>
        <strain evidence="6">cv. Kellogg 1175</strain>
        <tissue evidence="5">Leaf</tissue>
    </source>
</reference>
<feature type="coiled-coil region" evidence="2">
    <location>
        <begin position="91"/>
        <end position="118"/>
    </location>
</feature>
<accession>A0A1E5UTR9</accession>
<proteinExistence type="inferred from homology"/>
<evidence type="ECO:0000313" key="6">
    <source>
        <dbReference type="Proteomes" id="UP000095767"/>
    </source>
</evidence>
<feature type="region of interest" description="Disordered" evidence="3">
    <location>
        <begin position="263"/>
        <end position="288"/>
    </location>
</feature>
<evidence type="ECO:0000259" key="4">
    <source>
        <dbReference type="PROSITE" id="PS50891"/>
    </source>
</evidence>
<dbReference type="EMBL" id="LWDX02063706">
    <property type="protein sequence ID" value="OEL16195.1"/>
    <property type="molecule type" value="Genomic_DNA"/>
</dbReference>
<name>A0A1E5UTR9_9POAL</name>
<comment type="similarity">
    <text evidence="1">Belongs to the LOB domain-containing protein family.</text>
</comment>
<dbReference type="PANTHER" id="PTHR31301">
    <property type="entry name" value="LOB DOMAIN-CONTAINING PROTEIN 4-RELATED"/>
    <property type="match status" value="1"/>
</dbReference>
<dbReference type="Proteomes" id="UP000095767">
    <property type="component" value="Unassembled WGS sequence"/>
</dbReference>
<feature type="compositionally biased region" description="Basic and acidic residues" evidence="3">
    <location>
        <begin position="279"/>
        <end position="288"/>
    </location>
</feature>
<keyword evidence="6" id="KW-1185">Reference proteome</keyword>
<dbReference type="STRING" id="888268.A0A1E5UTR9"/>
<dbReference type="PANTHER" id="PTHR31301:SF169">
    <property type="entry name" value="LOB DOMAIN-CONTAINING PROTEIN 27"/>
    <property type="match status" value="1"/>
</dbReference>
<feature type="domain" description="LOB" evidence="4">
    <location>
        <begin position="11"/>
        <end position="112"/>
    </location>
</feature>
<keyword evidence="2" id="KW-0175">Coiled coil</keyword>
<evidence type="ECO:0000256" key="1">
    <source>
        <dbReference type="ARBA" id="ARBA00005474"/>
    </source>
</evidence>
<dbReference type="AlphaFoldDB" id="A0A1E5UTR9"/>
<comment type="caution">
    <text evidence="5">The sequence shown here is derived from an EMBL/GenBank/DDBJ whole genome shotgun (WGS) entry which is preliminary data.</text>
</comment>
<sequence length="288" mass="31423">MAAPGGGGAGAACAACKYQRRRCTPECPLAEYFPHDRPRVFRNAHRLFGVSNILKTLARAGPEKRREAMHCIIYESQAWDIYPASGCVPIIHGLQQRIRQAELDLRSVHANIQAYRAAQGRDVPELDGDSFGAASPPAPPTSFQFQPAAGNNDNAGGGGLSFFYGGDLMNAATSNDDNIATETSIAPLQMPSWIMQTPHYNMKNTAAAANVVGKLVPQPSHDYRFLVDATMVQHQPQQPIPMQPAELDDEMSYFVEDGDNEMLHESSMNTSENKAMKAPKMEDANGFK</sequence>
<evidence type="ECO:0000256" key="3">
    <source>
        <dbReference type="SAM" id="MobiDB-lite"/>
    </source>
</evidence>
<organism evidence="5 6">
    <name type="scientific">Dichanthelium oligosanthes</name>
    <dbReference type="NCBI Taxonomy" id="888268"/>
    <lineage>
        <taxon>Eukaryota</taxon>
        <taxon>Viridiplantae</taxon>
        <taxon>Streptophyta</taxon>
        <taxon>Embryophyta</taxon>
        <taxon>Tracheophyta</taxon>
        <taxon>Spermatophyta</taxon>
        <taxon>Magnoliopsida</taxon>
        <taxon>Liliopsida</taxon>
        <taxon>Poales</taxon>
        <taxon>Poaceae</taxon>
        <taxon>PACMAD clade</taxon>
        <taxon>Panicoideae</taxon>
        <taxon>Panicodae</taxon>
        <taxon>Paniceae</taxon>
        <taxon>Dichantheliinae</taxon>
        <taxon>Dichanthelium</taxon>
    </lineage>
</organism>
<evidence type="ECO:0000256" key="2">
    <source>
        <dbReference type="SAM" id="Coils"/>
    </source>
</evidence>
<dbReference type="Pfam" id="PF03195">
    <property type="entry name" value="LOB"/>
    <property type="match status" value="1"/>
</dbReference>
<feature type="region of interest" description="Disordered" evidence="3">
    <location>
        <begin position="125"/>
        <end position="151"/>
    </location>
</feature>
<evidence type="ECO:0000313" key="5">
    <source>
        <dbReference type="EMBL" id="OEL16195.1"/>
    </source>
</evidence>
<gene>
    <name evidence="5" type="ORF">BAE44_0022787</name>
</gene>
<dbReference type="OrthoDB" id="1893065at2759"/>
<protein>
    <recommendedName>
        <fullName evidence="4">LOB domain-containing protein</fullName>
    </recommendedName>
</protein>